<sequence length="179" mass="19688">MQRLISLIESLANWRGMLILLALYAIVFGTILVTLGQLQEVTGGYGILDFDRGYSPERVNEVLGSYGPEGMALYRRILFLDIFNPALYALIVACLTCLLWKDRGPRWLALVPLLAALGDYLENAALFLMARAFPDVPEGLVHMGSALSLLKNGLLVVAVIPFLAGLALWLLSLLRRTLA</sequence>
<feature type="transmembrane region" description="Helical" evidence="1">
    <location>
        <begin position="77"/>
        <end position="100"/>
    </location>
</feature>
<keyword evidence="1" id="KW-1133">Transmembrane helix</keyword>
<feature type="transmembrane region" description="Helical" evidence="1">
    <location>
        <begin position="153"/>
        <end position="174"/>
    </location>
</feature>
<evidence type="ECO:0000256" key="1">
    <source>
        <dbReference type="SAM" id="Phobius"/>
    </source>
</evidence>
<feature type="transmembrane region" description="Helical" evidence="1">
    <location>
        <begin position="107"/>
        <end position="133"/>
    </location>
</feature>
<organism evidence="2 3">
    <name type="scientific">Ruegeria sediminis</name>
    <dbReference type="NCBI Taxonomy" id="2583820"/>
    <lineage>
        <taxon>Bacteria</taxon>
        <taxon>Pseudomonadati</taxon>
        <taxon>Pseudomonadota</taxon>
        <taxon>Alphaproteobacteria</taxon>
        <taxon>Rhodobacterales</taxon>
        <taxon>Roseobacteraceae</taxon>
        <taxon>Ruegeria</taxon>
    </lineage>
</organism>
<reference evidence="2 3" key="1">
    <citation type="submission" date="2019-05" db="EMBL/GenBank/DDBJ databases">
        <title>Ruegeria sp. nov., isolated from tidal flat.</title>
        <authorList>
            <person name="Kim W."/>
        </authorList>
    </citation>
    <scope>NUCLEOTIDE SEQUENCE [LARGE SCALE GENOMIC DNA]</scope>
    <source>
        <strain evidence="2 3">CAU 1488</strain>
    </source>
</reference>
<keyword evidence="3" id="KW-1185">Reference proteome</keyword>
<proteinExistence type="predicted"/>
<name>A0ABY2WUR3_9RHOB</name>
<dbReference type="RefSeq" id="WP_138844518.1">
    <property type="nucleotide sequence ID" value="NZ_VCPD01000007.1"/>
</dbReference>
<dbReference type="EMBL" id="VCPD01000007">
    <property type="protein sequence ID" value="TMV04799.1"/>
    <property type="molecule type" value="Genomic_DNA"/>
</dbReference>
<evidence type="ECO:0000313" key="2">
    <source>
        <dbReference type="EMBL" id="TMV04799.1"/>
    </source>
</evidence>
<keyword evidence="1" id="KW-0812">Transmembrane</keyword>
<dbReference type="Proteomes" id="UP001193035">
    <property type="component" value="Unassembled WGS sequence"/>
</dbReference>
<feature type="transmembrane region" description="Helical" evidence="1">
    <location>
        <begin position="12"/>
        <end position="35"/>
    </location>
</feature>
<gene>
    <name evidence="2" type="ORF">FGK63_17090</name>
</gene>
<accession>A0ABY2WUR3</accession>
<protein>
    <submittedName>
        <fullName evidence="2">Uncharacterized protein</fullName>
    </submittedName>
</protein>
<evidence type="ECO:0000313" key="3">
    <source>
        <dbReference type="Proteomes" id="UP001193035"/>
    </source>
</evidence>
<comment type="caution">
    <text evidence="2">The sequence shown here is derived from an EMBL/GenBank/DDBJ whole genome shotgun (WGS) entry which is preliminary data.</text>
</comment>
<keyword evidence="1" id="KW-0472">Membrane</keyword>